<keyword evidence="2" id="KW-1185">Reference proteome</keyword>
<gene>
    <name evidence="1" type="ORF">WMSIL1_LOCUS3540</name>
</gene>
<protein>
    <submittedName>
        <fullName evidence="1">Uncharacterized protein</fullName>
    </submittedName>
</protein>
<evidence type="ECO:0000313" key="2">
    <source>
        <dbReference type="Proteomes" id="UP000321570"/>
    </source>
</evidence>
<reference evidence="1 2" key="1">
    <citation type="submission" date="2019-07" db="EMBL/GenBank/DDBJ databases">
        <authorList>
            <person name="Jastrzebski P J."/>
            <person name="Paukszto L."/>
            <person name="Jastrzebski P J."/>
        </authorList>
    </citation>
    <scope>NUCLEOTIDE SEQUENCE [LARGE SCALE GENOMIC DNA]</scope>
    <source>
        <strain evidence="1 2">WMS-il1</strain>
    </source>
</reference>
<dbReference type="EMBL" id="CABIJS010000110">
    <property type="protein sequence ID" value="VUZ42878.1"/>
    <property type="molecule type" value="Genomic_DNA"/>
</dbReference>
<organism evidence="1 2">
    <name type="scientific">Hymenolepis diminuta</name>
    <name type="common">Rat tapeworm</name>
    <dbReference type="NCBI Taxonomy" id="6216"/>
    <lineage>
        <taxon>Eukaryota</taxon>
        <taxon>Metazoa</taxon>
        <taxon>Spiralia</taxon>
        <taxon>Lophotrochozoa</taxon>
        <taxon>Platyhelminthes</taxon>
        <taxon>Cestoda</taxon>
        <taxon>Eucestoda</taxon>
        <taxon>Cyclophyllidea</taxon>
        <taxon>Hymenolepididae</taxon>
        <taxon>Hymenolepis</taxon>
    </lineage>
</organism>
<dbReference type="AlphaFoldDB" id="A0A564Y7Z9"/>
<evidence type="ECO:0000313" key="1">
    <source>
        <dbReference type="EMBL" id="VUZ42878.1"/>
    </source>
</evidence>
<proteinExistence type="predicted"/>
<accession>A0A564Y7Z9</accession>
<name>A0A564Y7Z9_HYMDI</name>
<dbReference type="Proteomes" id="UP000321570">
    <property type="component" value="Unassembled WGS sequence"/>
</dbReference>
<sequence length="90" mass="10176">MIVRGTADSAMLGSQSHSHPPFLFLQRSFQLNRTYSCVLTRVLILVTNINSLSIHTRRDCCLSDVFLLSLRPILPSSWESVLRFVQSILA</sequence>